<evidence type="ECO:0000259" key="4">
    <source>
        <dbReference type="Pfam" id="PF23099"/>
    </source>
</evidence>
<dbReference type="PANTHER" id="PTHR17695">
    <property type="entry name" value="SMALL SUBUNIT PROCESSOME COMPONENT 20 HOMOLOG"/>
    <property type="match status" value="1"/>
</dbReference>
<dbReference type="InterPro" id="IPR046523">
    <property type="entry name" value="UTP20_dom"/>
</dbReference>
<feature type="domain" description="U3 small nucleolar RNA-associated protein 20 C-terminal" evidence="4">
    <location>
        <begin position="2344"/>
        <end position="2632"/>
    </location>
</feature>
<evidence type="ECO:0000313" key="5">
    <source>
        <dbReference type="EMBL" id="OJJ86076.1"/>
    </source>
</evidence>
<feature type="domain" description="U3 small nucleolar RNA-associated protein 20" evidence="3">
    <location>
        <begin position="1704"/>
        <end position="1919"/>
    </location>
</feature>
<evidence type="ECO:0000256" key="1">
    <source>
        <dbReference type="SAM" id="MobiDB-lite"/>
    </source>
</evidence>
<dbReference type="Pfam" id="PF23099">
    <property type="entry name" value="UTP20_C"/>
    <property type="match status" value="1"/>
</dbReference>
<dbReference type="SUPFAM" id="SSF48371">
    <property type="entry name" value="ARM repeat"/>
    <property type="match status" value="3"/>
</dbReference>
<feature type="compositionally biased region" description="Acidic residues" evidence="1">
    <location>
        <begin position="2439"/>
        <end position="2454"/>
    </location>
</feature>
<dbReference type="PANTHER" id="PTHR17695:SF11">
    <property type="entry name" value="SMALL SUBUNIT PROCESSOME COMPONENT 20 HOMOLOG"/>
    <property type="match status" value="1"/>
</dbReference>
<sequence>MVASTNSRPQSVRRLKNNTKTTKNHRFEPFSQRVAKLKIDPIHRVRRPSFGEEGDETSSYFRSAFDHWSELNLSENFSQFARRVSPLSESLAQILYHEERIMGLLVEGIEKRDEHSMEAFLSLLAQFARDLGVRFEKHFATAVTLVASVAATHPEVEVVEWSFSCIAWTFKFLSRLLVPDLRQLLGIMAPYLGRERQKPFVARFAAESMSFLIRKAGLVYYKNKEPLELATSFLLNDLRETAASSKNVEAYKEGLMAMFSDSIKGVKGGIHSNGTDILSCFLEKTYAEDDLQRGLALEVAGGIVMNLCHDTTAATFEPILNTVTSYIETHSKKQDSRRAEICCRLLFLCVTTRKGCRVSNWKTVHETLLLLLQKAAAALSAYAGSMPQLLTTVAYALQVSRMDVMLPFMRPLMDAVANDKFSAYFLSFCATFSEYGAERFHGVVLPYFQKFVNSSWREHEYELCLTILRLNQAGCVTSESSKPGYITCPTSWKSRIKETLNQSSPDVAEVGLMNAYSKLPKAILLFSDPSIQPDLVRSLHDHLTHALTDNESEPSVTTKFFLGQGFKAYVDLAAESDDLDLKLWDSIKKVATKYSRLPFFLDAVLSYVSACSKTSGFKESISDDFANALITNLAGPSHESRLLSLKVLQQLLQAIGEDGSPLSLAIEIEESPLNIDTARVISMQLRKLVILYPQIVSRRWMATLIPHFCFGLFSKKLGPLWDDAAEALKTISEHSEGENIVSDIAIRWLHERGPDVPDEETEEDDIDPRAYGEYGCFNAARIERVQGANFSATVQPVAVLQRTLDKEHEFAEVLPTTPRAHALKVLNAAPMIAEKRSRQVIPLFMSWAQHDEEDTAHLEPESDSSDMPAHGEYVPWGFKDRLSFLALFGRFINPKVLFRAPEVHDALLGLLCHGNSDIQRLSLKALFTWKSPSILPYQENLLNILDESRFRDELSAFVHVGKDDSTIEEGHKGEVLPVLLRLLYGRMISKASANAGQAGQIGRRKAILRTLSHLPDQYFALFMQVSFGPLGEVQLVKDGEVDQQPFQQELASLRRQMGLLKLIESVFDTLQARVTPFAESSLNVVLYCLVRACRTLEKSQSAGATEEKVLLALRNLRHTCIRCLELIFSVSLDRDWTPYVRIIYEDVINPRLENFAIETAQGVSGLLRLFHTWASSPRSSFYLVQENKLVLTKVVDTLGVDSARDAVKIFVMDEVLVPLIEHSSGKKLEEEEEMSDFSPEEIRSTVLSPYIEHALSHLSRLLRRGPSRPVLVSGVQTLSLLAPCVESSRETSSLISITTYLLRQPADRVSPKTKSGLLRILEHFLPIYKPSEDPELSQSVFEAISATFDYFRDDTNREVLSRVFSAYAKHDPELGEVAQLCEDLNSRSFKKLGADYERRLQAFRRINEDLWNNLNAKQWRPLLYNMLYHMKDEEELAIRGSASFGLKRFMERAILPVDAGVEDFDTLVSKTLYPALQGGARQKSELIRSEYVAALGYFVKLNPERPAVKDLHVLLVGDDEEASFFNNILHIQQHRRLRALRRLASEAIKGELQAVNISTIFIPLVEHFVFDDEEGDENTHNLIAEAVTTLGTLGESLDWNQFRNTFRRYRGYMESRSEMEKNVLRLLGRMADALTNAMNQLKPPTKSDDDDAADDDDEMADDNDAAVPAKSKLARSLPSATKVANELTTNFTPFLTNFIHWKAEAQMSLRLPAAVTTIKLLKLLPEQDMAIRLPPVLLDVCSILKSKAQDSRDTARKTLNDISFLLGPAYFGYILRELRNTLKRGYQLHVLSFTVHSMLVSTTDDFKQGDLDYCLPDLVSVVMDDTFGTVGQEKEAEGYTSKMKEVKSSKSYDSMELLAKNSTVPSLSKLTRPLQALLQEKLNASMVRKIDELLRRIGIGLLRNPGAESRDLLMFCYEVTKESYKQPVQDDNNKPAAPGSSEYLLIKYEGAKRGEKRGTTSSYLYKLNRFSLDVLRAVLNKFGSLITPGNMAGFLPIIGDALVQAHEEVKISALRLLSTIIKLPLAEIDNNSHVYFTEAVKVIKEAPSTNTEGSQAALKLISAMLRERKNTKLREGHLSYLLQRLTSDIEEPDRQGVTFNFIRAVMARKFVVPEMYELADHIATMMVTNQTRAARDLARGVYVHFLIEYPQAKGRWTKQLSFLAKNLEYKHADGRQSVMDALHMLLSKTGSALAQDIVGTFFLPLVIVMANDDAPECREMAGALLGELYSRADREQMKTILSPIHTWLEQTDNMLLCSTGLQAMRIYFEAEETEKEKQARFVTDVLPELMQPILKDESTDNWETLYFSLQLYLKLCKTVPFIAMSKQCATIWFAIRECLFYPHAWVKTCAANLVGMWLADVAKTNAANGFGSIPLVGSAELTLDRDAMLQLLRASMRCLRTPRVSEELAMQTVRNIVFLCRCSAQNGLEFSNLGSKDAELDESVSEDEDAEADADAAAAEAKTNGHADGEKENPTSKTAIRYVFEQASSILRRELVNTRAVALVPRTASVGLFAALCRHLEAEHILPSLPIILLPLQHLTDTSIPAPRSSDLEFRETYKALVSNCHEVLDLIQKKLGTTEYITQMAAVQDSIRERREGRRVKRRIEAVTDPEKYEQDKRRRNDRKKDKRKEKGMEFRGKRRGW</sequence>
<dbReference type="GO" id="GO:0032040">
    <property type="term" value="C:small-subunit processome"/>
    <property type="evidence" value="ECO:0007669"/>
    <property type="project" value="TreeGrafter"/>
</dbReference>
<feature type="compositionally biased region" description="Polar residues" evidence="1">
    <location>
        <begin position="1"/>
        <end position="10"/>
    </location>
</feature>
<dbReference type="Proteomes" id="UP000184300">
    <property type="component" value="Unassembled WGS sequence"/>
</dbReference>
<dbReference type="STRING" id="1160497.A0A1L9VQ89"/>
<feature type="compositionally biased region" description="Basic and acidic residues" evidence="1">
    <location>
        <begin position="2463"/>
        <end position="2474"/>
    </location>
</feature>
<feature type="region of interest" description="Disordered" evidence="1">
    <location>
        <begin position="2599"/>
        <end position="2643"/>
    </location>
</feature>
<dbReference type="OrthoDB" id="360653at2759"/>
<dbReference type="InterPro" id="IPR052575">
    <property type="entry name" value="SSU_processome_comp_20"/>
</dbReference>
<feature type="compositionally biased region" description="Acidic residues" evidence="1">
    <location>
        <begin position="1648"/>
        <end position="1664"/>
    </location>
</feature>
<feature type="region of interest" description="Disordered" evidence="1">
    <location>
        <begin position="1"/>
        <end position="24"/>
    </location>
</feature>
<dbReference type="RefSeq" id="XP_022402770.1">
    <property type="nucleotide sequence ID" value="XM_022540291.1"/>
</dbReference>
<dbReference type="InterPro" id="IPR016024">
    <property type="entry name" value="ARM-type_fold"/>
</dbReference>
<evidence type="ECO:0000313" key="6">
    <source>
        <dbReference type="Proteomes" id="UP000184300"/>
    </source>
</evidence>
<protein>
    <submittedName>
        <fullName evidence="5">Uncharacterized protein</fullName>
    </submittedName>
</protein>
<accession>A0A1L9VQ89</accession>
<dbReference type="GO" id="GO:0030686">
    <property type="term" value="C:90S preribosome"/>
    <property type="evidence" value="ECO:0007669"/>
    <property type="project" value="TreeGrafter"/>
</dbReference>
<dbReference type="VEuPathDB" id="FungiDB:ASPGLDRAFT_122102"/>
<proteinExistence type="predicted"/>
<evidence type="ECO:0000259" key="2">
    <source>
        <dbReference type="Pfam" id="PF07539"/>
    </source>
</evidence>
<dbReference type="GeneID" id="34456552"/>
<evidence type="ECO:0000259" key="3">
    <source>
        <dbReference type="Pfam" id="PF20416"/>
    </source>
</evidence>
<dbReference type="EMBL" id="KV878893">
    <property type="protein sequence ID" value="OJJ86076.1"/>
    <property type="molecule type" value="Genomic_DNA"/>
</dbReference>
<feature type="compositionally biased region" description="Basic and acidic residues" evidence="1">
    <location>
        <begin position="2604"/>
        <end position="2620"/>
    </location>
</feature>
<feature type="domain" description="U3 small nucleolar RNA-associated protein 20 N-terminal" evidence="2">
    <location>
        <begin position="876"/>
        <end position="1484"/>
    </location>
</feature>
<name>A0A1L9VQ89_ASPGL</name>
<dbReference type="InterPro" id="IPR011989">
    <property type="entry name" value="ARM-like"/>
</dbReference>
<dbReference type="Pfam" id="PF07539">
    <property type="entry name" value="UTP20_N"/>
    <property type="match status" value="1"/>
</dbReference>
<feature type="region of interest" description="Disordered" evidence="1">
    <location>
        <begin position="2439"/>
        <end position="2474"/>
    </location>
</feature>
<dbReference type="Gene3D" id="1.25.10.10">
    <property type="entry name" value="Leucine-rich Repeat Variant"/>
    <property type="match status" value="1"/>
</dbReference>
<reference evidence="6" key="1">
    <citation type="journal article" date="2017" name="Genome Biol.">
        <title>Comparative genomics reveals high biological diversity and specific adaptations in the industrially and medically important fungal genus Aspergillus.</title>
        <authorList>
            <person name="de Vries R.P."/>
            <person name="Riley R."/>
            <person name="Wiebenga A."/>
            <person name="Aguilar-Osorio G."/>
            <person name="Amillis S."/>
            <person name="Uchima C.A."/>
            <person name="Anderluh G."/>
            <person name="Asadollahi M."/>
            <person name="Askin M."/>
            <person name="Barry K."/>
            <person name="Battaglia E."/>
            <person name="Bayram O."/>
            <person name="Benocci T."/>
            <person name="Braus-Stromeyer S.A."/>
            <person name="Caldana C."/>
            <person name="Canovas D."/>
            <person name="Cerqueira G.C."/>
            <person name="Chen F."/>
            <person name="Chen W."/>
            <person name="Choi C."/>
            <person name="Clum A."/>
            <person name="Dos Santos R.A."/>
            <person name="Damasio A.R."/>
            <person name="Diallinas G."/>
            <person name="Emri T."/>
            <person name="Fekete E."/>
            <person name="Flipphi M."/>
            <person name="Freyberg S."/>
            <person name="Gallo A."/>
            <person name="Gournas C."/>
            <person name="Habgood R."/>
            <person name="Hainaut M."/>
            <person name="Harispe M.L."/>
            <person name="Henrissat B."/>
            <person name="Hilden K.S."/>
            <person name="Hope R."/>
            <person name="Hossain A."/>
            <person name="Karabika E."/>
            <person name="Karaffa L."/>
            <person name="Karanyi Z."/>
            <person name="Krasevec N."/>
            <person name="Kuo A."/>
            <person name="Kusch H."/>
            <person name="LaButti K."/>
            <person name="Lagendijk E.L."/>
            <person name="Lapidus A."/>
            <person name="Levasseur A."/>
            <person name="Lindquist E."/>
            <person name="Lipzen A."/>
            <person name="Logrieco A.F."/>
            <person name="MacCabe A."/>
            <person name="Maekelae M.R."/>
            <person name="Malavazi I."/>
            <person name="Melin P."/>
            <person name="Meyer V."/>
            <person name="Mielnichuk N."/>
            <person name="Miskei M."/>
            <person name="Molnar A.P."/>
            <person name="Mule G."/>
            <person name="Ngan C.Y."/>
            <person name="Orejas M."/>
            <person name="Orosz E."/>
            <person name="Ouedraogo J.P."/>
            <person name="Overkamp K.M."/>
            <person name="Park H.-S."/>
            <person name="Perrone G."/>
            <person name="Piumi F."/>
            <person name="Punt P.J."/>
            <person name="Ram A.F."/>
            <person name="Ramon A."/>
            <person name="Rauscher S."/>
            <person name="Record E."/>
            <person name="Riano-Pachon D.M."/>
            <person name="Robert V."/>
            <person name="Roehrig J."/>
            <person name="Ruller R."/>
            <person name="Salamov A."/>
            <person name="Salih N.S."/>
            <person name="Samson R.A."/>
            <person name="Sandor E."/>
            <person name="Sanguinetti M."/>
            <person name="Schuetze T."/>
            <person name="Sepcic K."/>
            <person name="Shelest E."/>
            <person name="Sherlock G."/>
            <person name="Sophianopoulou V."/>
            <person name="Squina F.M."/>
            <person name="Sun H."/>
            <person name="Susca A."/>
            <person name="Todd R.B."/>
            <person name="Tsang A."/>
            <person name="Unkles S.E."/>
            <person name="van de Wiele N."/>
            <person name="van Rossen-Uffink D."/>
            <person name="Oliveira J.V."/>
            <person name="Vesth T.C."/>
            <person name="Visser J."/>
            <person name="Yu J.-H."/>
            <person name="Zhou M."/>
            <person name="Andersen M.R."/>
            <person name="Archer D.B."/>
            <person name="Baker S.E."/>
            <person name="Benoit I."/>
            <person name="Brakhage A.A."/>
            <person name="Braus G.H."/>
            <person name="Fischer R."/>
            <person name="Frisvad J.C."/>
            <person name="Goldman G.H."/>
            <person name="Houbraken J."/>
            <person name="Oakley B."/>
            <person name="Pocsi I."/>
            <person name="Scazzocchio C."/>
            <person name="Seiboth B."/>
            <person name="vanKuyk P.A."/>
            <person name="Wortman J."/>
            <person name="Dyer P.S."/>
            <person name="Grigoriev I.V."/>
        </authorList>
    </citation>
    <scope>NUCLEOTIDE SEQUENCE [LARGE SCALE GENOMIC DNA]</scope>
    <source>
        <strain evidence="6">CBS 516.65</strain>
    </source>
</reference>
<organism evidence="5 6">
    <name type="scientific">Aspergillus glaucus CBS 516.65</name>
    <dbReference type="NCBI Taxonomy" id="1160497"/>
    <lineage>
        <taxon>Eukaryota</taxon>
        <taxon>Fungi</taxon>
        <taxon>Dikarya</taxon>
        <taxon>Ascomycota</taxon>
        <taxon>Pezizomycotina</taxon>
        <taxon>Eurotiomycetes</taxon>
        <taxon>Eurotiomycetidae</taxon>
        <taxon>Eurotiales</taxon>
        <taxon>Aspergillaceae</taxon>
        <taxon>Aspergillus</taxon>
        <taxon>Aspergillus subgen. Aspergillus</taxon>
    </lineage>
</organism>
<dbReference type="InterPro" id="IPR057525">
    <property type="entry name" value="UTP20_C"/>
</dbReference>
<dbReference type="FunFam" id="1.25.10.10:FF:001272">
    <property type="entry name" value="HEAT repeat protein (DRIM), putative"/>
    <property type="match status" value="1"/>
</dbReference>
<keyword evidence="6" id="KW-1185">Reference proteome</keyword>
<gene>
    <name evidence="5" type="ORF">ASPGLDRAFT_122102</name>
</gene>
<feature type="region of interest" description="Disordered" evidence="1">
    <location>
        <begin position="1637"/>
        <end position="1673"/>
    </location>
</feature>
<dbReference type="Pfam" id="PF20416">
    <property type="entry name" value="UTP20"/>
    <property type="match status" value="1"/>
</dbReference>
<dbReference type="InterPro" id="IPR011430">
    <property type="entry name" value="UTP20_N"/>
</dbReference>